<dbReference type="Pfam" id="PF13505">
    <property type="entry name" value="OMP_b-brl"/>
    <property type="match status" value="1"/>
</dbReference>
<evidence type="ECO:0000313" key="3">
    <source>
        <dbReference type="EMBL" id="SHH51157.1"/>
    </source>
</evidence>
<feature type="domain" description="Outer membrane protein beta-barrel" evidence="2">
    <location>
        <begin position="23"/>
        <end position="187"/>
    </location>
</feature>
<evidence type="ECO:0000256" key="1">
    <source>
        <dbReference type="ARBA" id="ARBA00022729"/>
    </source>
</evidence>
<gene>
    <name evidence="3" type="ORF">SAMN05444148_2195</name>
</gene>
<dbReference type="SUPFAM" id="SSF56925">
    <property type="entry name" value="OMPA-like"/>
    <property type="match status" value="1"/>
</dbReference>
<keyword evidence="1" id="KW-0732">Signal</keyword>
<dbReference type="InterPro" id="IPR027385">
    <property type="entry name" value="Beta-barrel_OMP"/>
</dbReference>
<dbReference type="AlphaFoldDB" id="A0A1M5TK65"/>
<protein>
    <submittedName>
        <fullName evidence="3">Outer membrane protein beta-barrel domain-containing protein</fullName>
    </submittedName>
</protein>
<dbReference type="EMBL" id="FQWS01000002">
    <property type="protein sequence ID" value="SHH51157.1"/>
    <property type="molecule type" value="Genomic_DNA"/>
</dbReference>
<sequence length="192" mass="21799">METYIRNLNVKLLMKKVLLTSVFILFIAFSFAQGYESTKYGIRAGVNISNLDFDPSPVNRNLHRNGFYFGGFAEFSLSETTWLSTELLWSAEGAKDENWRANYLNLPIQLKFKLGEHFTLGAGPQIGVKTWKSADAFDTFRFSGVGGIEYKFLEDYFIDVRAGYDFKNLLDENLSPLEATQFTIQVGIGIKI</sequence>
<accession>A0A1M5TK65</accession>
<name>A0A1M5TK65_9FLAO</name>
<evidence type="ECO:0000259" key="2">
    <source>
        <dbReference type="Pfam" id="PF13505"/>
    </source>
</evidence>
<evidence type="ECO:0000313" key="4">
    <source>
        <dbReference type="Proteomes" id="UP000184522"/>
    </source>
</evidence>
<reference evidence="4" key="1">
    <citation type="submission" date="2016-11" db="EMBL/GenBank/DDBJ databases">
        <authorList>
            <person name="Varghese N."/>
            <person name="Submissions S."/>
        </authorList>
    </citation>
    <scope>NUCLEOTIDE SEQUENCE [LARGE SCALE GENOMIC DNA]</scope>
    <source>
        <strain evidence="4">DSM 25330</strain>
    </source>
</reference>
<keyword evidence="4" id="KW-1185">Reference proteome</keyword>
<proteinExistence type="predicted"/>
<dbReference type="Proteomes" id="UP000184522">
    <property type="component" value="Unassembled WGS sequence"/>
</dbReference>
<dbReference type="STRING" id="1089305.SAMN05444148_2195"/>
<organism evidence="3 4">
    <name type="scientific">Winogradskyella jejuensis</name>
    <dbReference type="NCBI Taxonomy" id="1089305"/>
    <lineage>
        <taxon>Bacteria</taxon>
        <taxon>Pseudomonadati</taxon>
        <taxon>Bacteroidota</taxon>
        <taxon>Flavobacteriia</taxon>
        <taxon>Flavobacteriales</taxon>
        <taxon>Flavobacteriaceae</taxon>
        <taxon>Winogradskyella</taxon>
    </lineage>
</organism>
<dbReference type="InterPro" id="IPR011250">
    <property type="entry name" value="OMP/PagP_B-barrel"/>
</dbReference>